<protein>
    <recommendedName>
        <fullName evidence="3">SnoaL-like domain-containing protein</fullName>
    </recommendedName>
</protein>
<dbReference type="Proteomes" id="UP001324427">
    <property type="component" value="Unassembled WGS sequence"/>
</dbReference>
<keyword evidence="2" id="KW-1185">Reference proteome</keyword>
<dbReference type="EMBL" id="JAVFHQ010000015">
    <property type="protein sequence ID" value="KAK4546373.1"/>
    <property type="molecule type" value="Genomic_DNA"/>
</dbReference>
<evidence type="ECO:0008006" key="3">
    <source>
        <dbReference type="Google" id="ProtNLM"/>
    </source>
</evidence>
<organism evidence="1 2">
    <name type="scientific">Oleoguttula mirabilis</name>
    <dbReference type="NCBI Taxonomy" id="1507867"/>
    <lineage>
        <taxon>Eukaryota</taxon>
        <taxon>Fungi</taxon>
        <taxon>Dikarya</taxon>
        <taxon>Ascomycota</taxon>
        <taxon>Pezizomycotina</taxon>
        <taxon>Dothideomycetes</taxon>
        <taxon>Dothideomycetidae</taxon>
        <taxon>Mycosphaerellales</taxon>
        <taxon>Teratosphaeriaceae</taxon>
        <taxon>Oleoguttula</taxon>
    </lineage>
</organism>
<reference evidence="1 2" key="1">
    <citation type="submission" date="2021-11" db="EMBL/GenBank/DDBJ databases">
        <title>Black yeast isolated from Biological Soil Crust.</title>
        <authorList>
            <person name="Kurbessoian T."/>
        </authorList>
    </citation>
    <scope>NUCLEOTIDE SEQUENCE [LARGE SCALE GENOMIC DNA]</scope>
    <source>
        <strain evidence="1 2">CCFEE 5522</strain>
    </source>
</reference>
<evidence type="ECO:0000313" key="2">
    <source>
        <dbReference type="Proteomes" id="UP001324427"/>
    </source>
</evidence>
<proteinExistence type="predicted"/>
<accession>A0AAV9JLZ6</accession>
<comment type="caution">
    <text evidence="1">The sequence shown here is derived from an EMBL/GenBank/DDBJ whole genome shotgun (WGS) entry which is preliminary data.</text>
</comment>
<evidence type="ECO:0000313" key="1">
    <source>
        <dbReference type="EMBL" id="KAK4546373.1"/>
    </source>
</evidence>
<name>A0AAV9JLZ6_9PEZI</name>
<gene>
    <name evidence="1" type="ORF">LTR36_002050</name>
</gene>
<sequence>MPGPEGITSHPSLAFLRPCGALSEKPQDGYHTNATAAYLESLSQTLLYLLTNDKDISNPLLEKHLSPDFHSHKIDTAPFKGRAQHLSLWQREVGQVPNLRCEIISCAAKVHEDGRKAKVWTAKRLSGLPGDICKEGVSIMKWERKGGVWMCVKWKMMRGVAEFE</sequence>
<dbReference type="AlphaFoldDB" id="A0AAV9JLZ6"/>